<dbReference type="Gene3D" id="3.90.226.10">
    <property type="entry name" value="2-enoyl-CoA Hydratase, Chain A, domain 1"/>
    <property type="match status" value="1"/>
</dbReference>
<comment type="caution">
    <text evidence="3">The sequence shown here is derived from an EMBL/GenBank/DDBJ whole genome shotgun (WGS) entry which is preliminary data.</text>
</comment>
<keyword evidence="4" id="KW-1185">Reference proteome</keyword>
<dbReference type="InterPro" id="IPR014748">
    <property type="entry name" value="Enoyl-CoA_hydra_C"/>
</dbReference>
<dbReference type="EMBL" id="JBHUGH010000011">
    <property type="protein sequence ID" value="MFD1913449.1"/>
    <property type="molecule type" value="Genomic_DNA"/>
</dbReference>
<dbReference type="Proteomes" id="UP001597353">
    <property type="component" value="Unassembled WGS sequence"/>
</dbReference>
<gene>
    <name evidence="3" type="ORF">ACFSGJ_14640</name>
</gene>
<dbReference type="InterPro" id="IPR029045">
    <property type="entry name" value="ClpP/crotonase-like_dom_sf"/>
</dbReference>
<dbReference type="RefSeq" id="WP_390263467.1">
    <property type="nucleotide sequence ID" value="NZ_JBHUGH010000011.1"/>
</dbReference>
<evidence type="ECO:0000256" key="2">
    <source>
        <dbReference type="RuleBase" id="RU003707"/>
    </source>
</evidence>
<dbReference type="NCBIfam" id="NF005675">
    <property type="entry name" value="PRK07468.1"/>
    <property type="match status" value="1"/>
</dbReference>
<evidence type="ECO:0000256" key="1">
    <source>
        <dbReference type="ARBA" id="ARBA00005254"/>
    </source>
</evidence>
<dbReference type="Pfam" id="PF00378">
    <property type="entry name" value="ECH_1"/>
    <property type="match status" value="1"/>
</dbReference>
<accession>A0ABW4S7Q8</accession>
<protein>
    <submittedName>
        <fullName evidence="3">Crotonase/enoyl-CoA hydratase family protein</fullName>
    </submittedName>
</protein>
<dbReference type="SUPFAM" id="SSF52096">
    <property type="entry name" value="ClpP/crotonase"/>
    <property type="match status" value="1"/>
</dbReference>
<sequence>MAETVSLNVDGRGVATLRLCRGAQHNALSAQMMDDLAAMAHRLGRDPAVRVVVLAAEGESFCAGADLGWMQAQTTADSAGRLREAQRLSGMLQALDTLPKPLVGCVQGSAYGGGLGLLSVCDVAVATENARFAFTETRLGLIPATIGPYVVARMGAAMARRVFMSARRFTAAEAVALGLVARAVQSEGLGAAVEAEVAPYLACAPGAVADAKALLRRLAGPIDAPLIAESMEALIARWESPEAAEGLAAFFGRRPAPWATDGRSDG</sequence>
<dbReference type="PANTHER" id="PTHR42964:SF1">
    <property type="entry name" value="POLYKETIDE BIOSYNTHESIS ENOYL-COA HYDRATASE PKSH-RELATED"/>
    <property type="match status" value="1"/>
</dbReference>
<name>A0ABW4S7Q8_9RHOB</name>
<dbReference type="InterPro" id="IPR001753">
    <property type="entry name" value="Enoyl-CoA_hydra/iso"/>
</dbReference>
<proteinExistence type="inferred from homology"/>
<dbReference type="InterPro" id="IPR051683">
    <property type="entry name" value="Enoyl-CoA_Hydratase/Isomerase"/>
</dbReference>
<evidence type="ECO:0000313" key="3">
    <source>
        <dbReference type="EMBL" id="MFD1913449.1"/>
    </source>
</evidence>
<dbReference type="InterPro" id="IPR018376">
    <property type="entry name" value="Enoyl-CoA_hyd/isom_CS"/>
</dbReference>
<dbReference type="PANTHER" id="PTHR42964">
    <property type="entry name" value="ENOYL-COA HYDRATASE"/>
    <property type="match status" value="1"/>
</dbReference>
<comment type="similarity">
    <text evidence="1 2">Belongs to the enoyl-CoA hydratase/isomerase family.</text>
</comment>
<dbReference type="PROSITE" id="PS00166">
    <property type="entry name" value="ENOYL_COA_HYDRATASE"/>
    <property type="match status" value="1"/>
</dbReference>
<evidence type="ECO:0000313" key="4">
    <source>
        <dbReference type="Proteomes" id="UP001597353"/>
    </source>
</evidence>
<dbReference type="Gene3D" id="1.10.12.10">
    <property type="entry name" value="Lyase 2-enoyl-coa Hydratase, Chain A, domain 2"/>
    <property type="match status" value="1"/>
</dbReference>
<dbReference type="CDD" id="cd06558">
    <property type="entry name" value="crotonase-like"/>
    <property type="match status" value="1"/>
</dbReference>
<reference evidence="4" key="1">
    <citation type="journal article" date="2019" name="Int. J. Syst. Evol. Microbiol.">
        <title>The Global Catalogue of Microorganisms (GCM) 10K type strain sequencing project: providing services to taxonomists for standard genome sequencing and annotation.</title>
        <authorList>
            <consortium name="The Broad Institute Genomics Platform"/>
            <consortium name="The Broad Institute Genome Sequencing Center for Infectious Disease"/>
            <person name="Wu L."/>
            <person name="Ma J."/>
        </authorList>
    </citation>
    <scope>NUCLEOTIDE SEQUENCE [LARGE SCALE GENOMIC DNA]</scope>
    <source>
        <strain evidence="4">CGMCC 4.7242</strain>
    </source>
</reference>
<organism evidence="3 4">
    <name type="scientific">Halodurantibacterium flavum</name>
    <dbReference type="NCBI Taxonomy" id="1382802"/>
    <lineage>
        <taxon>Bacteria</taxon>
        <taxon>Pseudomonadati</taxon>
        <taxon>Pseudomonadota</taxon>
        <taxon>Alphaproteobacteria</taxon>
        <taxon>Rhodobacterales</taxon>
        <taxon>Paracoccaceae</taxon>
        <taxon>Halodurantibacterium</taxon>
    </lineage>
</organism>